<dbReference type="eggNOG" id="ENOG502T3U4">
    <property type="taxonomic scope" value="Eukaryota"/>
</dbReference>
<feature type="compositionally biased region" description="Low complexity" evidence="1">
    <location>
        <begin position="195"/>
        <end position="222"/>
    </location>
</feature>
<dbReference type="Proteomes" id="UP000053664">
    <property type="component" value="Unassembled WGS sequence"/>
</dbReference>
<dbReference type="EMBL" id="KE361645">
    <property type="protein sequence ID" value="EPQ26354.1"/>
    <property type="molecule type" value="Genomic_DNA"/>
</dbReference>
<dbReference type="OrthoDB" id="2555791at2759"/>
<proteinExistence type="predicted"/>
<reference evidence="2 3" key="1">
    <citation type="journal article" date="2013" name="Plant Cell">
        <title>The transition from a phytopathogenic smut ancestor to an anamorphic biocontrol agent deciphered by comparative whole-genome analysis.</title>
        <authorList>
            <person name="Lefebvre F."/>
            <person name="Joly D.L."/>
            <person name="Labbe C."/>
            <person name="Teichmann B."/>
            <person name="Linning R."/>
            <person name="Belzile F."/>
            <person name="Bakkeren G."/>
            <person name="Belanger R.R."/>
        </authorList>
    </citation>
    <scope>NUCLEOTIDE SEQUENCE [LARGE SCALE GENOMIC DNA]</scope>
    <source>
        <strain evidence="2 3">PF-1</strain>
    </source>
</reference>
<dbReference type="HOGENOM" id="CLU_013873_0_0_1"/>
<feature type="region of interest" description="Disordered" evidence="1">
    <location>
        <begin position="242"/>
        <end position="270"/>
    </location>
</feature>
<gene>
    <name evidence="2" type="ORF">PFL1_06002</name>
</gene>
<feature type="region of interest" description="Disordered" evidence="1">
    <location>
        <begin position="542"/>
        <end position="567"/>
    </location>
</feature>
<feature type="region of interest" description="Disordered" evidence="1">
    <location>
        <begin position="394"/>
        <end position="421"/>
    </location>
</feature>
<feature type="compositionally biased region" description="Low complexity" evidence="1">
    <location>
        <begin position="394"/>
        <end position="420"/>
    </location>
</feature>
<dbReference type="AlphaFoldDB" id="A0A061H2A7"/>
<feature type="region of interest" description="Disordered" evidence="1">
    <location>
        <begin position="1"/>
        <end position="133"/>
    </location>
</feature>
<feature type="region of interest" description="Disordered" evidence="1">
    <location>
        <begin position="169"/>
        <end position="225"/>
    </location>
</feature>
<dbReference type="KEGG" id="pfp:PFL1_06002"/>
<evidence type="ECO:0000313" key="3">
    <source>
        <dbReference type="Proteomes" id="UP000053664"/>
    </source>
</evidence>
<dbReference type="RefSeq" id="XP_007881731.1">
    <property type="nucleotide sequence ID" value="XM_007883540.1"/>
</dbReference>
<feature type="compositionally biased region" description="Low complexity" evidence="1">
    <location>
        <begin position="542"/>
        <end position="552"/>
    </location>
</feature>
<organism evidence="2 3">
    <name type="scientific">Pseudozyma flocculosa PF-1</name>
    <dbReference type="NCBI Taxonomy" id="1277687"/>
    <lineage>
        <taxon>Eukaryota</taxon>
        <taxon>Fungi</taxon>
        <taxon>Dikarya</taxon>
        <taxon>Basidiomycota</taxon>
        <taxon>Ustilaginomycotina</taxon>
        <taxon>Ustilaginomycetes</taxon>
        <taxon>Ustilaginales</taxon>
        <taxon>Ustilaginaceae</taxon>
        <taxon>Pseudozyma</taxon>
    </lineage>
</organism>
<feature type="region of interest" description="Disordered" evidence="1">
    <location>
        <begin position="459"/>
        <end position="497"/>
    </location>
</feature>
<evidence type="ECO:0000256" key="1">
    <source>
        <dbReference type="SAM" id="MobiDB-lite"/>
    </source>
</evidence>
<accession>A0A061H2A7</accession>
<feature type="compositionally biased region" description="Basic residues" evidence="1">
    <location>
        <begin position="13"/>
        <end position="23"/>
    </location>
</feature>
<name>A0A061H2A7_9BASI</name>
<evidence type="ECO:0000313" key="2">
    <source>
        <dbReference type="EMBL" id="EPQ26354.1"/>
    </source>
</evidence>
<feature type="compositionally biased region" description="Low complexity" evidence="1">
    <location>
        <begin position="75"/>
        <end position="88"/>
    </location>
</feature>
<dbReference type="GeneID" id="19320082"/>
<feature type="compositionally biased region" description="Low complexity" evidence="1">
    <location>
        <begin position="40"/>
        <end position="52"/>
    </location>
</feature>
<sequence length="611" mass="65396">MNALTTSLGRLPTIRRRESKKQVKPINVDAAQRFVPMAGPSSSSTLTTPRPSDFLGAPSSSMTPPHSPYHFADHPSSTAASSSVASPPVRSPIRRAFSRTFRFGGGIGGSNPTGTGNQGHRESHSRSSTPMQISAPLMEPQPQLSSPDSFDMDCTRTSVANRRRSRTLLPPLPINDETFGTGDHHDQATLRGRPRPASSSSRIRSFWGGDSSADSSPSLAAAVTPSMRQSSLRSIRQLHQRALSSWAAPTTPEPSEHLTNPRPPPAPIAEHHYVPRSNRLMRRASEESFFCRGLGYDSVEASTTALPDVPLTAPLPGMAARRMSNFTKDAHGIFAVEISTATSKKVFGDAAADGEAGDNAAKLSGLGFTDYSPAAPRPKVKRLSVASRASDTSSLDADSYYSSTSSLPSQAASETTTASSVRMSWPEVPAQWFSSCPPTPPSAIRLRLQFLSLPRKTGTFRPVSPAADSPINEDGGSTSSRGDDVDNDDDDGQPLDALFLSSNNSVLDLKELISERLRTKGYRVFPKELSISLNLADSLLSSSSPSSSSPSASDRKSGPHPSALGLAFNEDGCSPIKHLGNNSRLLFEEGAQEDDTIVIRYLPYEVSTTFF</sequence>
<protein>
    <submittedName>
        <fullName evidence="2">Uncharacterized protein</fullName>
    </submittedName>
</protein>